<evidence type="ECO:0000313" key="19">
    <source>
        <dbReference type="EMBL" id="WFD43631.1"/>
    </source>
</evidence>
<evidence type="ECO:0000313" key="20">
    <source>
        <dbReference type="Proteomes" id="UP001214628"/>
    </source>
</evidence>
<dbReference type="InterPro" id="IPR001199">
    <property type="entry name" value="Cyt_B5-like_heme/steroid-bd"/>
</dbReference>
<evidence type="ECO:0000256" key="15">
    <source>
        <dbReference type="ARBA" id="ARBA00023136"/>
    </source>
</evidence>
<keyword evidence="9" id="KW-0479">Metal-binding</keyword>
<evidence type="ECO:0000256" key="5">
    <source>
        <dbReference type="ARBA" id="ARBA00012019"/>
    </source>
</evidence>
<evidence type="ECO:0000256" key="1">
    <source>
        <dbReference type="ARBA" id="ARBA00004141"/>
    </source>
</evidence>
<organism evidence="19 20">
    <name type="scientific">Malassezia psittaci</name>
    <dbReference type="NCBI Taxonomy" id="1821823"/>
    <lineage>
        <taxon>Eukaryota</taxon>
        <taxon>Fungi</taxon>
        <taxon>Dikarya</taxon>
        <taxon>Basidiomycota</taxon>
        <taxon>Ustilaginomycotina</taxon>
        <taxon>Malasseziomycetes</taxon>
        <taxon>Malasseziales</taxon>
        <taxon>Malasseziaceae</taxon>
        <taxon>Malassezia</taxon>
    </lineage>
</organism>
<keyword evidence="12 19" id="KW-0560">Oxidoreductase</keyword>
<dbReference type="GO" id="GO:0016717">
    <property type="term" value="F:oxidoreductase activity, acting on paired donors, with oxidation of a pair of donors resulting in the reduction of molecular oxygen to two molecules of water"/>
    <property type="evidence" value="ECO:0007669"/>
    <property type="project" value="TreeGrafter"/>
</dbReference>
<feature type="transmembrane region" description="Helical" evidence="17">
    <location>
        <begin position="385"/>
        <end position="407"/>
    </location>
</feature>
<evidence type="ECO:0000256" key="17">
    <source>
        <dbReference type="SAM" id="Phobius"/>
    </source>
</evidence>
<dbReference type="GO" id="GO:0016020">
    <property type="term" value="C:membrane"/>
    <property type="evidence" value="ECO:0007669"/>
    <property type="project" value="UniProtKB-SubCell"/>
</dbReference>
<keyword evidence="14" id="KW-0443">Lipid metabolism</keyword>
<evidence type="ECO:0000256" key="4">
    <source>
        <dbReference type="ARBA" id="ARBA00009295"/>
    </source>
</evidence>
<feature type="transmembrane region" description="Helical" evidence="17">
    <location>
        <begin position="414"/>
        <end position="434"/>
    </location>
</feature>
<protein>
    <recommendedName>
        <fullName evidence="6">Delta 8-(E)-sphingolipid desaturase</fullName>
        <ecNumber evidence="5">1.14.19.18</ecNumber>
    </recommendedName>
</protein>
<keyword evidence="11 17" id="KW-1133">Transmembrane helix</keyword>
<dbReference type="PIRSF" id="PIRSF015921">
    <property type="entry name" value="FA_sphinglp_des"/>
    <property type="match status" value="1"/>
</dbReference>
<evidence type="ECO:0000256" key="9">
    <source>
        <dbReference type="ARBA" id="ARBA00022723"/>
    </source>
</evidence>
<comment type="pathway">
    <text evidence="3">Sphingolipid metabolism.</text>
</comment>
<evidence type="ECO:0000256" key="6">
    <source>
        <dbReference type="ARBA" id="ARBA00016939"/>
    </source>
</evidence>
<name>A0AAF0FC93_9BASI</name>
<keyword evidence="20" id="KW-1185">Reference proteome</keyword>
<dbReference type="Pfam" id="PF00173">
    <property type="entry name" value="Cyt-b5"/>
    <property type="match status" value="1"/>
</dbReference>
<evidence type="ECO:0000256" key="11">
    <source>
        <dbReference type="ARBA" id="ARBA00022989"/>
    </source>
</evidence>
<evidence type="ECO:0000256" key="12">
    <source>
        <dbReference type="ARBA" id="ARBA00023002"/>
    </source>
</evidence>
<evidence type="ECO:0000256" key="14">
    <source>
        <dbReference type="ARBA" id="ARBA00023098"/>
    </source>
</evidence>
<evidence type="ECO:0000256" key="2">
    <source>
        <dbReference type="ARBA" id="ARBA00004760"/>
    </source>
</evidence>
<feature type="compositionally biased region" description="Basic and acidic residues" evidence="16">
    <location>
        <begin position="310"/>
        <end position="325"/>
    </location>
</feature>
<proteinExistence type="inferred from homology"/>
<dbReference type="InterPro" id="IPR036400">
    <property type="entry name" value="Cyt_B5-like_heme/steroid_sf"/>
</dbReference>
<dbReference type="EC" id="1.14.19.18" evidence="5"/>
<evidence type="ECO:0000259" key="18">
    <source>
        <dbReference type="PROSITE" id="PS50255"/>
    </source>
</evidence>
<keyword evidence="8 17" id="KW-0812">Transmembrane</keyword>
<dbReference type="CDD" id="cd03506">
    <property type="entry name" value="Delta6-FADS-like"/>
    <property type="match status" value="1"/>
</dbReference>
<comment type="subcellular location">
    <subcellularLocation>
        <location evidence="1">Membrane</location>
        <topology evidence="1">Multi-pass membrane protein</topology>
    </subcellularLocation>
</comment>
<dbReference type="GO" id="GO:0006665">
    <property type="term" value="P:sphingolipid metabolic process"/>
    <property type="evidence" value="ECO:0007669"/>
    <property type="project" value="UniProtKB-KW"/>
</dbReference>
<comment type="similarity">
    <text evidence="4">Belongs to the fatty acid desaturase type 1 family.</text>
</comment>
<dbReference type="SMART" id="SM01117">
    <property type="entry name" value="Cyt-b5"/>
    <property type="match status" value="1"/>
</dbReference>
<feature type="region of interest" description="Disordered" evidence="16">
    <location>
        <begin position="310"/>
        <end position="351"/>
    </location>
</feature>
<keyword evidence="15 17" id="KW-0472">Membrane</keyword>
<dbReference type="SUPFAM" id="SSF55856">
    <property type="entry name" value="Cytochrome b5-like heme/steroid binding domain"/>
    <property type="match status" value="1"/>
</dbReference>
<comment type="pathway">
    <text evidence="2">Lipid metabolism; sphingolipid metabolism.</text>
</comment>
<dbReference type="EMBL" id="CP118377">
    <property type="protein sequence ID" value="WFD43631.1"/>
    <property type="molecule type" value="Genomic_DNA"/>
</dbReference>
<evidence type="ECO:0000256" key="16">
    <source>
        <dbReference type="SAM" id="MobiDB-lite"/>
    </source>
</evidence>
<evidence type="ECO:0000256" key="13">
    <source>
        <dbReference type="ARBA" id="ARBA00023004"/>
    </source>
</evidence>
<feature type="domain" description="Cytochrome b5 heme-binding" evidence="18">
    <location>
        <begin position="5"/>
        <end position="81"/>
    </location>
</feature>
<dbReference type="InterPro" id="IPR012171">
    <property type="entry name" value="Fatty_acid_desaturase"/>
</dbReference>
<sequence>MELPKRVLTRAEIAQRVAQGEVLVLHRRLVYKLDNWIKNHPGGDLAILHFVGRDAKDEIEAYHSQETITKLMRRFVIAQLASEDATDLSLGRVYRPLMPPIQLGYRNGALDHPDAQLAAWQASEQGKENKARITHFPLPVSLLEPPPSKLSLLNEARISQAYEDMHQKIKDAGLYDLKPRHYARELSRYISLALLSYFFLQVAKQNQGYIATALYLTSAASLGFMWHQLTFLAHDAGHTSITHDYATDRLIGIVVASLFGGLSLVWWCDNHDVHHLVTNHPEHDPDIQHMPIFAISPRFVSRQASAAAESPKEHASHLQSSEKDSATSVECHPENSSSLDQPNEENGKMQNPPTDIQYGLWSSYYRRVLYFDAFARVLLRFQHKLYFIIMSLARFNLYALSYSFLLMRARRDRWFWMETLGLIGFWTWFAGGVLSSLPSWGMVVGYLLVSHICASPVHVQIVLSHFAQDTSDLGPQECFASRQIRTTMDVQCPSYMDFVHGGLHMQVTHHLFPRLPRHNLREARDQFVKPFCKEYGLVYEEHKFVRGNNKVLSQLKDVADQVSFFCCVAEAQAKGEIHH</sequence>
<evidence type="ECO:0000256" key="7">
    <source>
        <dbReference type="ARBA" id="ARBA00022617"/>
    </source>
</evidence>
<keyword evidence="7" id="KW-0349">Heme</keyword>
<reference evidence="19" key="1">
    <citation type="submission" date="2023-02" db="EMBL/GenBank/DDBJ databases">
        <title>Mating type loci evolution in Malassezia.</title>
        <authorList>
            <person name="Coelho M.A."/>
        </authorList>
    </citation>
    <scope>NUCLEOTIDE SEQUENCE</scope>
    <source>
        <strain evidence="19">CBS 14136</strain>
    </source>
</reference>
<evidence type="ECO:0000256" key="8">
    <source>
        <dbReference type="ARBA" id="ARBA00022692"/>
    </source>
</evidence>
<feature type="transmembrane region" description="Helical" evidence="17">
    <location>
        <begin position="250"/>
        <end position="267"/>
    </location>
</feature>
<keyword evidence="13" id="KW-0408">Iron</keyword>
<dbReference type="Proteomes" id="UP001214628">
    <property type="component" value="Chromosome 3"/>
</dbReference>
<dbReference type="PANTHER" id="PTHR19353:SF30">
    <property type="entry name" value="DELTA 8-(E)-SPHINGOLIPID DESATURASE"/>
    <property type="match status" value="1"/>
</dbReference>
<gene>
    <name evidence="19" type="ORF">MPSI1_002294</name>
</gene>
<feature type="transmembrane region" description="Helical" evidence="17">
    <location>
        <begin position="209"/>
        <end position="229"/>
    </location>
</feature>
<dbReference type="PANTHER" id="PTHR19353">
    <property type="entry name" value="FATTY ACID DESATURASE 2"/>
    <property type="match status" value="1"/>
</dbReference>
<dbReference type="Gene3D" id="3.10.120.10">
    <property type="entry name" value="Cytochrome b5-like heme/steroid binding domain"/>
    <property type="match status" value="1"/>
</dbReference>
<evidence type="ECO:0000256" key="10">
    <source>
        <dbReference type="ARBA" id="ARBA00022919"/>
    </source>
</evidence>
<dbReference type="AlphaFoldDB" id="A0AAF0FC93"/>
<dbReference type="PROSITE" id="PS50255">
    <property type="entry name" value="CYTOCHROME_B5_2"/>
    <property type="match status" value="1"/>
</dbReference>
<dbReference type="GO" id="GO:0046872">
    <property type="term" value="F:metal ion binding"/>
    <property type="evidence" value="ECO:0007669"/>
    <property type="project" value="UniProtKB-KW"/>
</dbReference>
<keyword evidence="10" id="KW-0746">Sphingolipid metabolism</keyword>
<dbReference type="InterPro" id="IPR005804">
    <property type="entry name" value="FA_desaturase_dom"/>
</dbReference>
<dbReference type="Pfam" id="PF00487">
    <property type="entry name" value="FA_desaturase"/>
    <property type="match status" value="2"/>
</dbReference>
<accession>A0AAF0FC93</accession>
<evidence type="ECO:0000256" key="3">
    <source>
        <dbReference type="ARBA" id="ARBA00004991"/>
    </source>
</evidence>